<evidence type="ECO:0000313" key="1">
    <source>
        <dbReference type="EMBL" id="MDG0809275.1"/>
    </source>
</evidence>
<dbReference type="AlphaFoldDB" id="A0A9X4QS65"/>
<reference evidence="1" key="1">
    <citation type="submission" date="2022-10" db="EMBL/GenBank/DDBJ databases">
        <title>Comparative genomic analysis of Cohnella hashimotonis sp. nov., isolated from the International Space Station.</title>
        <authorList>
            <person name="Simpson A."/>
            <person name="Venkateswaran K."/>
        </authorList>
    </citation>
    <scope>NUCLEOTIDE SEQUENCE</scope>
    <source>
        <strain evidence="1">DSM 28161</strain>
    </source>
</reference>
<comment type="caution">
    <text evidence="1">The sequence shown here is derived from an EMBL/GenBank/DDBJ whole genome shotgun (WGS) entry which is preliminary data.</text>
</comment>
<name>A0A9X4QS65_9BACL</name>
<proteinExistence type="predicted"/>
<protein>
    <submittedName>
        <fullName evidence="1">Uncharacterized protein</fullName>
    </submittedName>
</protein>
<accession>A0A9X4QS65</accession>
<keyword evidence="2" id="KW-1185">Reference proteome</keyword>
<dbReference type="Proteomes" id="UP001153404">
    <property type="component" value="Unassembled WGS sequence"/>
</dbReference>
<gene>
    <name evidence="1" type="ORF">OMP40_07700</name>
</gene>
<evidence type="ECO:0000313" key="2">
    <source>
        <dbReference type="Proteomes" id="UP001153404"/>
    </source>
</evidence>
<dbReference type="EMBL" id="JAPDIA010000003">
    <property type="protein sequence ID" value="MDG0809275.1"/>
    <property type="molecule type" value="Genomic_DNA"/>
</dbReference>
<sequence length="72" mass="7924">MDIKRKVEDIVARIKNDKDISEKFKRNPAAAIETVVGVNLPDEQVNAIVSGVRAKLTADRAGDLIGSFKKLF</sequence>
<organism evidence="1 2">
    <name type="scientific">Cohnella rhizosphaerae</name>
    <dbReference type="NCBI Taxonomy" id="1457232"/>
    <lineage>
        <taxon>Bacteria</taxon>
        <taxon>Bacillati</taxon>
        <taxon>Bacillota</taxon>
        <taxon>Bacilli</taxon>
        <taxon>Bacillales</taxon>
        <taxon>Paenibacillaceae</taxon>
        <taxon>Cohnella</taxon>
    </lineage>
</organism>
<dbReference type="RefSeq" id="WP_277530490.1">
    <property type="nucleotide sequence ID" value="NZ_JAPDIA010000003.1"/>
</dbReference>